<gene>
    <name evidence="2" type="ORF">BSK56_07310</name>
</gene>
<feature type="signal peptide" evidence="1">
    <location>
        <begin position="1"/>
        <end position="26"/>
    </location>
</feature>
<name>A0ABX3HIA1_PAEBO</name>
<feature type="chain" id="PRO_5045264737" description="DUF4402 domain-containing protein" evidence="1">
    <location>
        <begin position="27"/>
        <end position="131"/>
    </location>
</feature>
<keyword evidence="3" id="KW-1185">Reference proteome</keyword>
<proteinExistence type="predicted"/>
<evidence type="ECO:0000313" key="2">
    <source>
        <dbReference type="EMBL" id="OMD50334.1"/>
    </source>
</evidence>
<evidence type="ECO:0008006" key="4">
    <source>
        <dbReference type="Google" id="ProtNLM"/>
    </source>
</evidence>
<evidence type="ECO:0000256" key="1">
    <source>
        <dbReference type="SAM" id="SignalP"/>
    </source>
</evidence>
<sequence>MKFGKKLIASTSIIVASLAVAVTAFANTDTKNVNGYGTLKGTLSASGSTANYSTSVSSNSDRAYLTIAGSAQNVNGTTVITKSQINSSRGATSYNGYLSPLGSNVYVVYGTHGVQGGSTYSADAVFTYTHL</sequence>
<accession>A0ABX3HIA1</accession>
<comment type="caution">
    <text evidence="2">The sequence shown here is derived from an EMBL/GenBank/DDBJ whole genome shotgun (WGS) entry which is preliminary data.</text>
</comment>
<keyword evidence="1" id="KW-0732">Signal</keyword>
<organism evidence="2 3">
    <name type="scientific">Paenibacillus borealis</name>
    <dbReference type="NCBI Taxonomy" id="160799"/>
    <lineage>
        <taxon>Bacteria</taxon>
        <taxon>Bacillati</taxon>
        <taxon>Bacillota</taxon>
        <taxon>Bacilli</taxon>
        <taxon>Bacillales</taxon>
        <taxon>Paenibacillaceae</taxon>
        <taxon>Paenibacillus</taxon>
    </lineage>
</organism>
<dbReference type="Proteomes" id="UP000187412">
    <property type="component" value="Unassembled WGS sequence"/>
</dbReference>
<reference evidence="2 3" key="1">
    <citation type="submission" date="2016-10" db="EMBL/GenBank/DDBJ databases">
        <title>Paenibacillus species isolates.</title>
        <authorList>
            <person name="Beno S.M."/>
        </authorList>
    </citation>
    <scope>NUCLEOTIDE SEQUENCE [LARGE SCALE GENOMIC DNA]</scope>
    <source>
        <strain evidence="2 3">FSL H7-0744</strain>
    </source>
</reference>
<dbReference type="RefSeq" id="WP_076109964.1">
    <property type="nucleotide sequence ID" value="NZ_MPTB01000007.1"/>
</dbReference>
<evidence type="ECO:0000313" key="3">
    <source>
        <dbReference type="Proteomes" id="UP000187412"/>
    </source>
</evidence>
<dbReference type="EMBL" id="MPTB01000007">
    <property type="protein sequence ID" value="OMD50334.1"/>
    <property type="molecule type" value="Genomic_DNA"/>
</dbReference>
<protein>
    <recommendedName>
        <fullName evidence="4">DUF4402 domain-containing protein</fullName>
    </recommendedName>
</protein>